<dbReference type="AlphaFoldDB" id="A0A4P9VSA8"/>
<protein>
    <recommendedName>
        <fullName evidence="3">Solute-binding protein family 3/N-terminal domain-containing protein</fullName>
    </recommendedName>
</protein>
<accession>A0A4P9VSA8</accession>
<name>A0A4P9VSA8_9GAMM</name>
<organism evidence="1 2">
    <name type="scientific">Zooshikella ganghwensis</name>
    <dbReference type="NCBI Taxonomy" id="202772"/>
    <lineage>
        <taxon>Bacteria</taxon>
        <taxon>Pseudomonadati</taxon>
        <taxon>Pseudomonadota</taxon>
        <taxon>Gammaproteobacteria</taxon>
        <taxon>Oceanospirillales</taxon>
        <taxon>Zooshikellaceae</taxon>
        <taxon>Zooshikella</taxon>
    </lineage>
</organism>
<dbReference type="SUPFAM" id="SSF53850">
    <property type="entry name" value="Periplasmic binding protein-like II"/>
    <property type="match status" value="1"/>
</dbReference>
<dbReference type="Gene3D" id="3.40.190.10">
    <property type="entry name" value="Periplasmic binding protein-like II"/>
    <property type="match status" value="2"/>
</dbReference>
<evidence type="ECO:0008006" key="3">
    <source>
        <dbReference type="Google" id="ProtNLM"/>
    </source>
</evidence>
<keyword evidence="2" id="KW-1185">Reference proteome</keyword>
<comment type="caution">
    <text evidence="1">The sequence shown here is derived from an EMBL/GenBank/DDBJ whole genome shotgun (WGS) entry which is preliminary data.</text>
</comment>
<dbReference type="Proteomes" id="UP000257039">
    <property type="component" value="Unassembled WGS sequence"/>
</dbReference>
<reference evidence="1 2" key="1">
    <citation type="submission" date="2017-04" db="EMBL/GenBank/DDBJ databases">
        <title>Draft genome sequence of Zooshikella ganghwensis VG4 isolated from Red Sea sediments.</title>
        <authorList>
            <person name="Rehman Z."/>
            <person name="Alam I."/>
            <person name="Kamau A."/>
            <person name="Bajic V."/>
            <person name="Leiknes T."/>
        </authorList>
    </citation>
    <scope>NUCLEOTIDE SEQUENCE [LARGE SCALE GENOMIC DNA]</scope>
    <source>
        <strain evidence="1 2">VG4</strain>
    </source>
</reference>
<dbReference type="EMBL" id="NDXW01000001">
    <property type="protein sequence ID" value="RDH45254.1"/>
    <property type="molecule type" value="Genomic_DNA"/>
</dbReference>
<gene>
    <name evidence="1" type="ORF">B9G39_18385</name>
</gene>
<proteinExistence type="predicted"/>
<evidence type="ECO:0000313" key="1">
    <source>
        <dbReference type="EMBL" id="RDH45254.1"/>
    </source>
</evidence>
<sequence>MTLHNLLNKTLIYILLMFITSLVSVQAKTYHFAYIYGLVDQEVSVIIMDKVYQRLGLGFQATPLPGLRAQQQANSGAVDGEVMRIFAYGGQTPNVIRVPTPFYSVITMGYVKKGSNIKVLDKSSLASYKLVKVLGVKHTDLISDEVDPKKIYNAHDPLKMMRYLQSGGAQIALTNPLEGTVVLKQLGYNNIIPLEKALAKQPLYHYLHKKINTLFH</sequence>
<dbReference type="RefSeq" id="WP_094788244.1">
    <property type="nucleotide sequence ID" value="NZ_NDXW01000001.1"/>
</dbReference>
<evidence type="ECO:0000313" key="2">
    <source>
        <dbReference type="Proteomes" id="UP000257039"/>
    </source>
</evidence>